<accession>A0A0F7TM75</accession>
<dbReference type="SMART" id="SM00066">
    <property type="entry name" value="GAL4"/>
    <property type="match status" value="1"/>
</dbReference>
<keyword evidence="1" id="KW-0479">Metal-binding</keyword>
<evidence type="ECO:0000256" key="4">
    <source>
        <dbReference type="ARBA" id="ARBA00023163"/>
    </source>
</evidence>
<dbReference type="CDD" id="cd00067">
    <property type="entry name" value="GAL4"/>
    <property type="match status" value="1"/>
</dbReference>
<evidence type="ECO:0000256" key="6">
    <source>
        <dbReference type="SAM" id="MobiDB-lite"/>
    </source>
</evidence>
<dbReference type="Pfam" id="PF04082">
    <property type="entry name" value="Fungal_trans"/>
    <property type="match status" value="1"/>
</dbReference>
<dbReference type="InterPro" id="IPR052761">
    <property type="entry name" value="Fungal_Detox/Toxin_TFs"/>
</dbReference>
<dbReference type="SMART" id="SM00906">
    <property type="entry name" value="Fungal_trans"/>
    <property type="match status" value="1"/>
</dbReference>
<dbReference type="PANTHER" id="PTHR47425:SF3">
    <property type="entry name" value="ZN(II)2CYS6 TRANSCRIPTION FACTOR (EUROFUNG)"/>
    <property type="match status" value="1"/>
</dbReference>
<evidence type="ECO:0000256" key="1">
    <source>
        <dbReference type="ARBA" id="ARBA00022723"/>
    </source>
</evidence>
<evidence type="ECO:0000256" key="5">
    <source>
        <dbReference type="ARBA" id="ARBA00023242"/>
    </source>
</evidence>
<protein>
    <recommendedName>
        <fullName evidence="7">Zn(2)-C6 fungal-type domain-containing protein</fullName>
    </recommendedName>
</protein>
<dbReference type="GO" id="GO:0000981">
    <property type="term" value="F:DNA-binding transcription factor activity, RNA polymerase II-specific"/>
    <property type="evidence" value="ECO:0007669"/>
    <property type="project" value="InterPro"/>
</dbReference>
<dbReference type="EMBL" id="CDHK01000005">
    <property type="protein sequence ID" value="CEJ57784.1"/>
    <property type="molecule type" value="Genomic_DNA"/>
</dbReference>
<organism evidence="8 9">
    <name type="scientific">Penicillium brasilianum</name>
    <dbReference type="NCBI Taxonomy" id="104259"/>
    <lineage>
        <taxon>Eukaryota</taxon>
        <taxon>Fungi</taxon>
        <taxon>Dikarya</taxon>
        <taxon>Ascomycota</taxon>
        <taxon>Pezizomycotina</taxon>
        <taxon>Eurotiomycetes</taxon>
        <taxon>Eurotiomycetidae</taxon>
        <taxon>Eurotiales</taxon>
        <taxon>Aspergillaceae</taxon>
        <taxon>Penicillium</taxon>
    </lineage>
</organism>
<feature type="domain" description="Zn(2)-C6 fungal-type" evidence="7">
    <location>
        <begin position="18"/>
        <end position="50"/>
    </location>
</feature>
<dbReference type="OrthoDB" id="4161332at2759"/>
<feature type="compositionally biased region" description="Polar residues" evidence="6">
    <location>
        <begin position="59"/>
        <end position="79"/>
    </location>
</feature>
<dbReference type="SUPFAM" id="SSF57701">
    <property type="entry name" value="Zn2/Cys6 DNA-binding domain"/>
    <property type="match status" value="1"/>
</dbReference>
<feature type="region of interest" description="Disordered" evidence="6">
    <location>
        <begin position="59"/>
        <end position="123"/>
    </location>
</feature>
<keyword evidence="5" id="KW-0539">Nucleus</keyword>
<gene>
    <name evidence="8" type="ORF">PMG11_06464</name>
</gene>
<evidence type="ECO:0000313" key="8">
    <source>
        <dbReference type="EMBL" id="CEJ57784.1"/>
    </source>
</evidence>
<dbReference type="InterPro" id="IPR036864">
    <property type="entry name" value="Zn2-C6_fun-type_DNA-bd_sf"/>
</dbReference>
<dbReference type="Pfam" id="PF00172">
    <property type="entry name" value="Zn_clus"/>
    <property type="match status" value="1"/>
</dbReference>
<dbReference type="InterPro" id="IPR007219">
    <property type="entry name" value="XnlR_reg_dom"/>
</dbReference>
<dbReference type="AlphaFoldDB" id="A0A0F7TM75"/>
<evidence type="ECO:0000256" key="2">
    <source>
        <dbReference type="ARBA" id="ARBA00023015"/>
    </source>
</evidence>
<dbReference type="GO" id="GO:0008270">
    <property type="term" value="F:zinc ion binding"/>
    <property type="evidence" value="ECO:0007669"/>
    <property type="project" value="InterPro"/>
</dbReference>
<dbReference type="PANTHER" id="PTHR47425">
    <property type="entry name" value="FARB-RELATED"/>
    <property type="match status" value="1"/>
</dbReference>
<reference evidence="9" key="1">
    <citation type="journal article" date="2015" name="Genome Announc.">
        <title>Draft genome sequence of the fungus Penicillium brasilianum MG11.</title>
        <authorList>
            <person name="Horn F."/>
            <person name="Linde J."/>
            <person name="Mattern D.J."/>
            <person name="Walther G."/>
            <person name="Guthke R."/>
            <person name="Brakhage A.A."/>
            <person name="Valiante V."/>
        </authorList>
    </citation>
    <scope>NUCLEOTIDE SEQUENCE [LARGE SCALE GENOMIC DNA]</scope>
    <source>
        <strain evidence="9">MG11</strain>
    </source>
</reference>
<dbReference type="PROSITE" id="PS00463">
    <property type="entry name" value="ZN2_CY6_FUNGAL_1"/>
    <property type="match status" value="1"/>
</dbReference>
<dbReference type="STRING" id="104259.A0A0F7TM75"/>
<keyword evidence="4" id="KW-0804">Transcription</keyword>
<dbReference type="GO" id="GO:0003677">
    <property type="term" value="F:DNA binding"/>
    <property type="evidence" value="ECO:0007669"/>
    <property type="project" value="UniProtKB-KW"/>
</dbReference>
<keyword evidence="3" id="KW-0238">DNA-binding</keyword>
<dbReference type="PROSITE" id="PS50048">
    <property type="entry name" value="ZN2_CY6_FUNGAL_2"/>
    <property type="match status" value="1"/>
</dbReference>
<keyword evidence="9" id="KW-1185">Reference proteome</keyword>
<keyword evidence="2" id="KW-0805">Transcription regulation</keyword>
<proteinExistence type="predicted"/>
<dbReference type="InterPro" id="IPR001138">
    <property type="entry name" value="Zn2Cys6_DnaBD"/>
</dbReference>
<dbReference type="GO" id="GO:0006351">
    <property type="term" value="P:DNA-templated transcription"/>
    <property type="evidence" value="ECO:0007669"/>
    <property type="project" value="InterPro"/>
</dbReference>
<sequence>MAPANQTPRTRRHRSAVACQGCRQRKVRCSITVTGVPCVGCVQDGSQCVVNAKKGKTANQINHTGSSRASQSLPVTRRSNPIPEVSSLDPLSAAASRMGSEPATSRSVVADEASLPDNPEDEERNGLEIASAALGRPEKTGEVPFYAGGQTGPTSALDICFTEQSLPRHFLIPLHRTSLSEENKEFLRRKGVYTLPGRNACESLIEAYLLNVHPILPVIEADLLLSHHQTGQLERYNLLLLWSLFFVAVNFIPAHICEQEGFTSRRAMKYAMYSRAKCMYENGNERNKIVLLQASLLMGFWHSEIDEHAQPWYWTGSAISHCQILGLHRDPGTSTYNPHITDRQRALWRRLWWCCFFRDRWLGLTLGRPLRINLNDSDVPMPLVGDMLFDIESLGELGLADRLPSDMPRLSEYWVMLIEMSRQLGDVLVMNFQAARPRGTLDDVKKLEGDLLRCRLPDLYEGGLTRISKFYSNNVHLHYQALLITFYRPWGMESPDGIDPGTKEDWKERMRLKADHAASQTNEILDRLVQDGLIGLAGPMTPPLLVPAMQTHLLQCKCGDPLAKRIRLNKLEVCMLVMEELQKTYTVASVYRGIFTKAIQQVFPDYPDRAMHTSCPPASIPVSQAEEPARSLFNEGEVSGAGQIGESDFGVLDGDDLMAALMDASVFDFWQACNQV</sequence>
<dbReference type="CDD" id="cd12148">
    <property type="entry name" value="fungal_TF_MHR"/>
    <property type="match status" value="1"/>
</dbReference>
<dbReference type="Gene3D" id="4.10.240.10">
    <property type="entry name" value="Zn(2)-C6 fungal-type DNA-binding domain"/>
    <property type="match status" value="1"/>
</dbReference>
<evidence type="ECO:0000313" key="9">
    <source>
        <dbReference type="Proteomes" id="UP000042958"/>
    </source>
</evidence>
<dbReference type="Proteomes" id="UP000042958">
    <property type="component" value="Unassembled WGS sequence"/>
</dbReference>
<evidence type="ECO:0000256" key="3">
    <source>
        <dbReference type="ARBA" id="ARBA00023125"/>
    </source>
</evidence>
<name>A0A0F7TM75_PENBI</name>
<evidence type="ECO:0000259" key="7">
    <source>
        <dbReference type="PROSITE" id="PS50048"/>
    </source>
</evidence>